<comment type="caution">
    <text evidence="1">The sequence shown here is derived from an EMBL/GenBank/DDBJ whole genome shotgun (WGS) entry which is preliminary data.</text>
</comment>
<dbReference type="AlphaFoldDB" id="A0AAD6VC95"/>
<evidence type="ECO:0000313" key="2">
    <source>
        <dbReference type="Proteomes" id="UP001219525"/>
    </source>
</evidence>
<sequence length="259" mass="28713">MAQALPEILALQAKHQDTHYAQGAHIAPPRQLDLAPAQLSGLLPPGQNSQPVSYLQRSRIYSESHRQRLGISQDSATLSDPYTLVEDEPQSMLDWAPDWQLTQSMTNFDTAQYHSIGLSDMWTMDKAQVPAAPKIPSMDWTQDLQSQQATVVDTYEDFNQLQSSPLVAPLVGYKHKLSSQEAHAQTTFVHEDRPRKRAKGRKCRKCGITGCKGVGGAKWCLNPCLDCQRLDCQGRDASYPDVPCGGRSMFIQGSSQSTQ</sequence>
<dbReference type="Proteomes" id="UP001219525">
    <property type="component" value="Unassembled WGS sequence"/>
</dbReference>
<gene>
    <name evidence="1" type="ORF">GGX14DRAFT_632901</name>
</gene>
<name>A0AAD6VC95_9AGAR</name>
<proteinExistence type="predicted"/>
<keyword evidence="2" id="KW-1185">Reference proteome</keyword>
<dbReference type="EMBL" id="JARJCW010000032">
    <property type="protein sequence ID" value="KAJ7208903.1"/>
    <property type="molecule type" value="Genomic_DNA"/>
</dbReference>
<organism evidence="1 2">
    <name type="scientific">Mycena pura</name>
    <dbReference type="NCBI Taxonomy" id="153505"/>
    <lineage>
        <taxon>Eukaryota</taxon>
        <taxon>Fungi</taxon>
        <taxon>Dikarya</taxon>
        <taxon>Basidiomycota</taxon>
        <taxon>Agaricomycotina</taxon>
        <taxon>Agaricomycetes</taxon>
        <taxon>Agaricomycetidae</taxon>
        <taxon>Agaricales</taxon>
        <taxon>Marasmiineae</taxon>
        <taxon>Mycenaceae</taxon>
        <taxon>Mycena</taxon>
    </lineage>
</organism>
<reference evidence="1" key="1">
    <citation type="submission" date="2023-03" db="EMBL/GenBank/DDBJ databases">
        <title>Massive genome expansion in bonnet fungi (Mycena s.s.) driven by repeated elements and novel gene families across ecological guilds.</title>
        <authorList>
            <consortium name="Lawrence Berkeley National Laboratory"/>
            <person name="Harder C.B."/>
            <person name="Miyauchi S."/>
            <person name="Viragh M."/>
            <person name="Kuo A."/>
            <person name="Thoen E."/>
            <person name="Andreopoulos B."/>
            <person name="Lu D."/>
            <person name="Skrede I."/>
            <person name="Drula E."/>
            <person name="Henrissat B."/>
            <person name="Morin E."/>
            <person name="Kohler A."/>
            <person name="Barry K."/>
            <person name="LaButti K."/>
            <person name="Morin E."/>
            <person name="Salamov A."/>
            <person name="Lipzen A."/>
            <person name="Mereny Z."/>
            <person name="Hegedus B."/>
            <person name="Baldrian P."/>
            <person name="Stursova M."/>
            <person name="Weitz H."/>
            <person name="Taylor A."/>
            <person name="Grigoriev I.V."/>
            <person name="Nagy L.G."/>
            <person name="Martin F."/>
            <person name="Kauserud H."/>
        </authorList>
    </citation>
    <scope>NUCLEOTIDE SEQUENCE</scope>
    <source>
        <strain evidence="1">9144</strain>
    </source>
</reference>
<protein>
    <submittedName>
        <fullName evidence="1">Uncharacterized protein</fullName>
    </submittedName>
</protein>
<accession>A0AAD6VC95</accession>
<evidence type="ECO:0000313" key="1">
    <source>
        <dbReference type="EMBL" id="KAJ7208903.1"/>
    </source>
</evidence>